<name>A0ABV3X397_9HYPH</name>
<dbReference type="Gene3D" id="3.20.20.450">
    <property type="entry name" value="EAL domain"/>
    <property type="match status" value="1"/>
</dbReference>
<accession>A0ABV3X397</accession>
<protein>
    <submittedName>
        <fullName evidence="2">EAL domain-containing protein</fullName>
    </submittedName>
</protein>
<evidence type="ECO:0000313" key="3">
    <source>
        <dbReference type="Proteomes" id="UP001559025"/>
    </source>
</evidence>
<dbReference type="CDD" id="cd01948">
    <property type="entry name" value="EAL"/>
    <property type="match status" value="1"/>
</dbReference>
<dbReference type="Proteomes" id="UP001559025">
    <property type="component" value="Unassembled WGS sequence"/>
</dbReference>
<evidence type="ECO:0000259" key="1">
    <source>
        <dbReference type="PROSITE" id="PS50883"/>
    </source>
</evidence>
<dbReference type="SMART" id="SM00052">
    <property type="entry name" value="EAL"/>
    <property type="match status" value="1"/>
</dbReference>
<dbReference type="PROSITE" id="PS50883">
    <property type="entry name" value="EAL"/>
    <property type="match status" value="1"/>
</dbReference>
<dbReference type="RefSeq" id="WP_368805367.1">
    <property type="nucleotide sequence ID" value="NZ_JAZHFV010000025.1"/>
</dbReference>
<feature type="domain" description="EAL" evidence="1">
    <location>
        <begin position="40"/>
        <end position="296"/>
    </location>
</feature>
<sequence>RWRTSGENLFVVLLMMAPPSQELEPPANPERFKVLLQQRDMDNATRLKLALADDRLELHVQRIVPLGSDSHGNWMFEVLARLRDIDGRLVPPGSFIPAAERFGLIDDLDRHVLQKAFSGLQAMEGPGRKATYFINLSGTTLGTDSFPDFIAKLLASYPEVDASQICFEVTETAAVPNVRRTAASMRLLVEKGFRFALDDFGSGMASFSYLKQLPVQFVKIDGEFVRTILEDEINAIIVASVIQVARSMNVLSIAEHIESEELAGKLRQMGADYGQGFALDRPVSMASGQLGAEALQAFTLDER</sequence>
<feature type="non-terminal residue" evidence="2">
    <location>
        <position position="1"/>
    </location>
</feature>
<evidence type="ECO:0000313" key="2">
    <source>
        <dbReference type="EMBL" id="MEX4010739.1"/>
    </source>
</evidence>
<dbReference type="InterPro" id="IPR035919">
    <property type="entry name" value="EAL_sf"/>
</dbReference>
<dbReference type="InterPro" id="IPR001633">
    <property type="entry name" value="EAL_dom"/>
</dbReference>
<dbReference type="PANTHER" id="PTHR33121">
    <property type="entry name" value="CYCLIC DI-GMP PHOSPHODIESTERASE PDEF"/>
    <property type="match status" value="1"/>
</dbReference>
<dbReference type="Pfam" id="PF00563">
    <property type="entry name" value="EAL"/>
    <property type="match status" value="1"/>
</dbReference>
<dbReference type="PANTHER" id="PTHR33121:SF23">
    <property type="entry name" value="CYCLIC DI-GMP PHOSPHODIESTERASE PDEB"/>
    <property type="match status" value="1"/>
</dbReference>
<keyword evidence="3" id="KW-1185">Reference proteome</keyword>
<comment type="caution">
    <text evidence="2">The sequence shown here is derived from an EMBL/GenBank/DDBJ whole genome shotgun (WGS) entry which is preliminary data.</text>
</comment>
<dbReference type="InterPro" id="IPR050706">
    <property type="entry name" value="Cyclic-di-GMP_PDE-like"/>
</dbReference>
<dbReference type="EMBL" id="JAZHFV010000025">
    <property type="protein sequence ID" value="MEX4010739.1"/>
    <property type="molecule type" value="Genomic_DNA"/>
</dbReference>
<dbReference type="SUPFAM" id="SSF141868">
    <property type="entry name" value="EAL domain-like"/>
    <property type="match status" value="1"/>
</dbReference>
<reference evidence="2 3" key="1">
    <citation type="submission" date="2024-01" db="EMBL/GenBank/DDBJ databases">
        <title>New evidence supports the origin of RcGTA from prophage.</title>
        <authorList>
            <person name="Xu Y."/>
            <person name="Liu B."/>
            <person name="Chen F."/>
        </authorList>
    </citation>
    <scope>NUCLEOTIDE SEQUENCE [LARGE SCALE GENOMIC DNA]</scope>
    <source>
        <strain evidence="2 3">CBW1107-2</strain>
    </source>
</reference>
<proteinExistence type="predicted"/>
<gene>
    <name evidence="2" type="ORF">V1479_25895</name>
</gene>
<organism evidence="2 3">
    <name type="scientific">Neoaquamicrobium sediminum</name>
    <dbReference type="NCBI Taxonomy" id="1849104"/>
    <lineage>
        <taxon>Bacteria</taxon>
        <taxon>Pseudomonadati</taxon>
        <taxon>Pseudomonadota</taxon>
        <taxon>Alphaproteobacteria</taxon>
        <taxon>Hyphomicrobiales</taxon>
        <taxon>Phyllobacteriaceae</taxon>
        <taxon>Neoaquamicrobium</taxon>
    </lineage>
</organism>